<evidence type="ECO:0000313" key="10">
    <source>
        <dbReference type="Proteomes" id="UP000284841"/>
    </source>
</evidence>
<dbReference type="CDD" id="cd06173">
    <property type="entry name" value="MFS_MefA_like"/>
    <property type="match status" value="1"/>
</dbReference>
<dbReference type="EMBL" id="QRMS01000004">
    <property type="protein sequence ID" value="RHJ85991.1"/>
    <property type="molecule type" value="Genomic_DNA"/>
</dbReference>
<feature type="transmembrane region" description="Helical" evidence="7">
    <location>
        <begin position="253"/>
        <end position="274"/>
    </location>
</feature>
<evidence type="ECO:0000256" key="6">
    <source>
        <dbReference type="ARBA" id="ARBA00023136"/>
    </source>
</evidence>
<feature type="transmembrane region" description="Helical" evidence="7">
    <location>
        <begin position="12"/>
        <end position="37"/>
    </location>
</feature>
<feature type="transmembrane region" description="Helical" evidence="7">
    <location>
        <begin position="311"/>
        <end position="336"/>
    </location>
</feature>
<evidence type="ECO:0000256" key="5">
    <source>
        <dbReference type="ARBA" id="ARBA00022989"/>
    </source>
</evidence>
<feature type="transmembrane region" description="Helical" evidence="7">
    <location>
        <begin position="286"/>
        <end position="305"/>
    </location>
</feature>
<dbReference type="PROSITE" id="PS50850">
    <property type="entry name" value="MFS"/>
    <property type="match status" value="1"/>
</dbReference>
<dbReference type="PANTHER" id="PTHR23513">
    <property type="entry name" value="INTEGRAL MEMBRANE EFFLUX PROTEIN-RELATED"/>
    <property type="match status" value="1"/>
</dbReference>
<dbReference type="GO" id="GO:0005886">
    <property type="term" value="C:plasma membrane"/>
    <property type="evidence" value="ECO:0007669"/>
    <property type="project" value="UniProtKB-SubCell"/>
</dbReference>
<dbReference type="RefSeq" id="WP_118336128.1">
    <property type="nucleotide sequence ID" value="NZ_AP025567.1"/>
</dbReference>
<keyword evidence="3" id="KW-1003">Cell membrane</keyword>
<feature type="transmembrane region" description="Helical" evidence="7">
    <location>
        <begin position="348"/>
        <end position="366"/>
    </location>
</feature>
<dbReference type="PANTHER" id="PTHR23513:SF6">
    <property type="entry name" value="MAJOR FACILITATOR SUPERFAMILY ASSOCIATED DOMAIN-CONTAINING PROTEIN"/>
    <property type="match status" value="1"/>
</dbReference>
<feature type="transmembrane region" description="Helical" evidence="7">
    <location>
        <begin position="43"/>
        <end position="68"/>
    </location>
</feature>
<feature type="transmembrane region" description="Helical" evidence="7">
    <location>
        <begin position="378"/>
        <end position="401"/>
    </location>
</feature>
<protein>
    <submittedName>
        <fullName evidence="9">MFS transporter</fullName>
    </submittedName>
</protein>
<dbReference type="Gene3D" id="1.20.1250.20">
    <property type="entry name" value="MFS general substrate transporter like domains"/>
    <property type="match status" value="1"/>
</dbReference>
<accession>A0A415DYY4</accession>
<gene>
    <name evidence="9" type="ORF">DW099_14210</name>
</gene>
<comment type="subcellular location">
    <subcellularLocation>
        <location evidence="1">Cell membrane</location>
        <topology evidence="1">Multi-pass membrane protein</topology>
    </subcellularLocation>
</comment>
<reference evidence="9 10" key="1">
    <citation type="submission" date="2018-08" db="EMBL/GenBank/DDBJ databases">
        <title>A genome reference for cultivated species of the human gut microbiota.</title>
        <authorList>
            <person name="Zou Y."/>
            <person name="Xue W."/>
            <person name="Luo G."/>
        </authorList>
    </citation>
    <scope>NUCLEOTIDE SEQUENCE [LARGE SCALE GENOMIC DNA]</scope>
    <source>
        <strain evidence="9 10">AM07-24</strain>
    </source>
</reference>
<dbReference type="InterPro" id="IPR036259">
    <property type="entry name" value="MFS_trans_sf"/>
</dbReference>
<evidence type="ECO:0000256" key="3">
    <source>
        <dbReference type="ARBA" id="ARBA00022475"/>
    </source>
</evidence>
<organism evidence="9 10">
    <name type="scientific">Emergencia timonensis</name>
    <dbReference type="NCBI Taxonomy" id="1776384"/>
    <lineage>
        <taxon>Bacteria</taxon>
        <taxon>Bacillati</taxon>
        <taxon>Bacillota</taxon>
        <taxon>Clostridia</taxon>
        <taxon>Peptostreptococcales</taxon>
        <taxon>Anaerovoracaceae</taxon>
        <taxon>Emergencia</taxon>
    </lineage>
</organism>
<sequence>MENNTKWRGRFLTIAIGQAISLIGSSAVQFALIWWLAEQTASPMIMGVAGLAAYLPMAFLSPFAGVAADKYSRKIICITADLSMGLAALAAAFLLNAITFPIWAVLVILFVRGIGGTFHQPAIQSIIPQLVPAEELVRVNGWMQLMTAGSFILGPVIGAALYAALPMSLVLLTDVIGAIFASAALAAVKIPRLENHERHKVGFFAHFKEGIQVYREDKKLSTLIIAEVLCMLFFAPLSTFYPLMTSDYFDLSAMYGSIVEVAFAAGMMIAAVLFGSVLKIKNKIRTSYLGLWGIGVATTICGLMPATFVGWIIFAGTCAAMGAFGNVHGIPLTAYIQETVAPEKMGRAFSLIGQVTAFTMPIGLLISSPVAEKMGVHMWFLISGLGILLILVILIGIGGLLKKKRSPLT</sequence>
<feature type="transmembrane region" description="Helical" evidence="7">
    <location>
        <begin position="220"/>
        <end position="241"/>
    </location>
</feature>
<feature type="transmembrane region" description="Helical" evidence="7">
    <location>
        <begin position="139"/>
        <end position="163"/>
    </location>
</feature>
<dbReference type="Proteomes" id="UP000284841">
    <property type="component" value="Unassembled WGS sequence"/>
</dbReference>
<dbReference type="InterPro" id="IPR020846">
    <property type="entry name" value="MFS_dom"/>
</dbReference>
<evidence type="ECO:0000259" key="8">
    <source>
        <dbReference type="PROSITE" id="PS50850"/>
    </source>
</evidence>
<keyword evidence="2" id="KW-0813">Transport</keyword>
<keyword evidence="10" id="KW-1185">Reference proteome</keyword>
<name>A0A415DYY4_9FIRM</name>
<proteinExistence type="predicted"/>
<keyword evidence="4 7" id="KW-0812">Transmembrane</keyword>
<keyword evidence="5 7" id="KW-1133">Transmembrane helix</keyword>
<dbReference type="SUPFAM" id="SSF103473">
    <property type="entry name" value="MFS general substrate transporter"/>
    <property type="match status" value="1"/>
</dbReference>
<evidence type="ECO:0000256" key="7">
    <source>
        <dbReference type="SAM" id="Phobius"/>
    </source>
</evidence>
<dbReference type="STRING" id="1776384.GCA_900086585_01760"/>
<dbReference type="GO" id="GO:0022857">
    <property type="term" value="F:transmembrane transporter activity"/>
    <property type="evidence" value="ECO:0007669"/>
    <property type="project" value="InterPro"/>
</dbReference>
<feature type="domain" description="Major facilitator superfamily (MFS) profile" evidence="8">
    <location>
        <begin position="10"/>
        <end position="401"/>
    </location>
</feature>
<evidence type="ECO:0000313" key="9">
    <source>
        <dbReference type="EMBL" id="RHJ85991.1"/>
    </source>
</evidence>
<evidence type="ECO:0000256" key="4">
    <source>
        <dbReference type="ARBA" id="ARBA00022692"/>
    </source>
</evidence>
<evidence type="ECO:0000256" key="1">
    <source>
        <dbReference type="ARBA" id="ARBA00004651"/>
    </source>
</evidence>
<dbReference type="AlphaFoldDB" id="A0A415DYY4"/>
<comment type="caution">
    <text evidence="9">The sequence shown here is derived from an EMBL/GenBank/DDBJ whole genome shotgun (WGS) entry which is preliminary data.</text>
</comment>
<dbReference type="OrthoDB" id="9775268at2"/>
<keyword evidence="6 7" id="KW-0472">Membrane</keyword>
<dbReference type="Pfam" id="PF07690">
    <property type="entry name" value="MFS_1"/>
    <property type="match status" value="1"/>
</dbReference>
<dbReference type="InterPro" id="IPR011701">
    <property type="entry name" value="MFS"/>
</dbReference>
<evidence type="ECO:0000256" key="2">
    <source>
        <dbReference type="ARBA" id="ARBA00022448"/>
    </source>
</evidence>